<dbReference type="EMBL" id="CP098747">
    <property type="protein sequence ID" value="USG61458.1"/>
    <property type="molecule type" value="Genomic_DNA"/>
</dbReference>
<dbReference type="Gene3D" id="2.70.40.10">
    <property type="match status" value="1"/>
</dbReference>
<sequence length="273" mass="30407">MTFWSGDKLQANLNNILEDYSADPIDCAAYQLRMGTEVYITPHGHDPDKSKSTVIKLEEKQGFTIPAGQFAFLLTEEKIKIPKNCLGLISMKAKIKFKGLINISGFHVDPGYEGKLVFAVFNAGPHVIHLKRGKPLFLLWIADLDSDASEQYTKKFEGNTSISTEIIPPGSISSMQALQEEIYRIDKEIAFFKSFRSAFFTILKGVGFAIMLAIAIVGLYFAYLPVTDFESEGSEPVGKHKTMNQESSKNPIREETNENKVLDLKSNATEPGK</sequence>
<protein>
    <recommendedName>
        <fullName evidence="7">dUTPase-like domain-containing protein</fullName>
    </recommendedName>
</protein>
<evidence type="ECO:0000256" key="4">
    <source>
        <dbReference type="SAM" id="Phobius"/>
    </source>
</evidence>
<feature type="region of interest" description="Disordered" evidence="3">
    <location>
        <begin position="232"/>
        <end position="273"/>
    </location>
</feature>
<keyword evidence="4" id="KW-0812">Transmembrane</keyword>
<evidence type="ECO:0000313" key="5">
    <source>
        <dbReference type="EMBL" id="USG61458.1"/>
    </source>
</evidence>
<dbReference type="InterPro" id="IPR036157">
    <property type="entry name" value="dUTPase-like_sf"/>
</dbReference>
<gene>
    <name evidence="5" type="ORF">NBZ79_00520</name>
</gene>
<dbReference type="SUPFAM" id="SSF51283">
    <property type="entry name" value="dUTPase-like"/>
    <property type="match status" value="1"/>
</dbReference>
<keyword evidence="2" id="KW-0546">Nucleotide metabolism</keyword>
<accession>A0ABY4W334</accession>
<reference evidence="5" key="1">
    <citation type="submission" date="2022-06" db="EMBL/GenBank/DDBJ databases">
        <title>Sneathiella actinostolidae sp. nov., isolated from a sea anemonein the Western Pacific Ocean.</title>
        <authorList>
            <person name="Wei M.J."/>
        </authorList>
    </citation>
    <scope>NUCLEOTIDE SEQUENCE</scope>
    <source>
        <strain evidence="5">PHK-P5</strain>
    </source>
</reference>
<keyword evidence="1" id="KW-0378">Hydrolase</keyword>
<dbReference type="InterPro" id="IPR011962">
    <property type="entry name" value="dCTP_deaminase"/>
</dbReference>
<keyword evidence="4" id="KW-1133">Transmembrane helix</keyword>
<dbReference type="InterPro" id="IPR033704">
    <property type="entry name" value="dUTPase_trimeric"/>
</dbReference>
<dbReference type="Pfam" id="PF22769">
    <property type="entry name" value="DCD"/>
    <property type="match status" value="1"/>
</dbReference>
<evidence type="ECO:0008006" key="7">
    <source>
        <dbReference type="Google" id="ProtNLM"/>
    </source>
</evidence>
<keyword evidence="4" id="KW-0472">Membrane</keyword>
<feature type="transmembrane region" description="Helical" evidence="4">
    <location>
        <begin position="202"/>
        <end position="223"/>
    </location>
</feature>
<feature type="compositionally biased region" description="Basic and acidic residues" evidence="3">
    <location>
        <begin position="251"/>
        <end position="263"/>
    </location>
</feature>
<dbReference type="PANTHER" id="PTHR42680">
    <property type="entry name" value="DCTP DEAMINASE"/>
    <property type="match status" value="1"/>
</dbReference>
<name>A0ABY4W334_9PROT</name>
<dbReference type="Proteomes" id="UP001056291">
    <property type="component" value="Chromosome"/>
</dbReference>
<proteinExistence type="predicted"/>
<evidence type="ECO:0000256" key="2">
    <source>
        <dbReference type="ARBA" id="ARBA00023080"/>
    </source>
</evidence>
<organism evidence="5 6">
    <name type="scientific">Sneathiella marina</name>
    <dbReference type="NCBI Taxonomy" id="2950108"/>
    <lineage>
        <taxon>Bacteria</taxon>
        <taxon>Pseudomonadati</taxon>
        <taxon>Pseudomonadota</taxon>
        <taxon>Alphaproteobacteria</taxon>
        <taxon>Sneathiellales</taxon>
        <taxon>Sneathiellaceae</taxon>
        <taxon>Sneathiella</taxon>
    </lineage>
</organism>
<evidence type="ECO:0000256" key="3">
    <source>
        <dbReference type="SAM" id="MobiDB-lite"/>
    </source>
</evidence>
<dbReference type="RefSeq" id="WP_251934501.1">
    <property type="nucleotide sequence ID" value="NZ_CP098747.1"/>
</dbReference>
<dbReference type="CDD" id="cd07557">
    <property type="entry name" value="trimeric_dUTPase"/>
    <property type="match status" value="1"/>
</dbReference>
<dbReference type="PANTHER" id="PTHR42680:SF3">
    <property type="entry name" value="DCTP DEAMINASE"/>
    <property type="match status" value="1"/>
</dbReference>
<keyword evidence="6" id="KW-1185">Reference proteome</keyword>
<evidence type="ECO:0000256" key="1">
    <source>
        <dbReference type="ARBA" id="ARBA00022801"/>
    </source>
</evidence>
<evidence type="ECO:0000313" key="6">
    <source>
        <dbReference type="Proteomes" id="UP001056291"/>
    </source>
</evidence>